<protein>
    <submittedName>
        <fullName evidence="1">2913_t:CDS:1</fullName>
    </submittedName>
</protein>
<name>A0A9N9CWS0_FUNMO</name>
<sequence>MLPILRVSCTITDTTNAKPRTGTILGEAENPHRVSYPTLQTGTEVLRRRSIFDHKLLKLRPQNPSCDPMAERK</sequence>
<evidence type="ECO:0000313" key="2">
    <source>
        <dbReference type="Proteomes" id="UP000789375"/>
    </source>
</evidence>
<keyword evidence="2" id="KW-1185">Reference proteome</keyword>
<dbReference type="EMBL" id="CAJVPP010002883">
    <property type="protein sequence ID" value="CAG8614480.1"/>
    <property type="molecule type" value="Genomic_DNA"/>
</dbReference>
<gene>
    <name evidence="1" type="ORF">FMOSSE_LOCUS9645</name>
</gene>
<comment type="caution">
    <text evidence="1">The sequence shown here is derived from an EMBL/GenBank/DDBJ whole genome shotgun (WGS) entry which is preliminary data.</text>
</comment>
<dbReference type="Proteomes" id="UP000789375">
    <property type="component" value="Unassembled WGS sequence"/>
</dbReference>
<evidence type="ECO:0000313" key="1">
    <source>
        <dbReference type="EMBL" id="CAG8614480.1"/>
    </source>
</evidence>
<dbReference type="AlphaFoldDB" id="A0A9N9CWS0"/>
<proteinExistence type="predicted"/>
<reference evidence="1" key="1">
    <citation type="submission" date="2021-06" db="EMBL/GenBank/DDBJ databases">
        <authorList>
            <person name="Kallberg Y."/>
            <person name="Tangrot J."/>
            <person name="Rosling A."/>
        </authorList>
    </citation>
    <scope>NUCLEOTIDE SEQUENCE</scope>
    <source>
        <strain evidence="1">87-6 pot B 2015</strain>
    </source>
</reference>
<organism evidence="1 2">
    <name type="scientific">Funneliformis mosseae</name>
    <name type="common">Endomycorrhizal fungus</name>
    <name type="synonym">Glomus mosseae</name>
    <dbReference type="NCBI Taxonomy" id="27381"/>
    <lineage>
        <taxon>Eukaryota</taxon>
        <taxon>Fungi</taxon>
        <taxon>Fungi incertae sedis</taxon>
        <taxon>Mucoromycota</taxon>
        <taxon>Glomeromycotina</taxon>
        <taxon>Glomeromycetes</taxon>
        <taxon>Glomerales</taxon>
        <taxon>Glomeraceae</taxon>
        <taxon>Funneliformis</taxon>
    </lineage>
</organism>
<accession>A0A9N9CWS0</accession>